<keyword evidence="1 3" id="KW-0238">DNA-binding</keyword>
<dbReference type="Gene3D" id="1.10.30.10">
    <property type="entry name" value="High mobility group box domain"/>
    <property type="match status" value="1"/>
</dbReference>
<dbReference type="PANTHER" id="PTHR10270:SF161">
    <property type="entry name" value="SEX-DETERMINING REGION Y PROTEIN"/>
    <property type="match status" value="1"/>
</dbReference>
<evidence type="ECO:0000259" key="4">
    <source>
        <dbReference type="PROSITE" id="PS50118"/>
    </source>
</evidence>
<reference evidence="5" key="1">
    <citation type="submission" date="2021-06" db="EMBL/GenBank/DDBJ databases">
        <authorList>
            <person name="Kallberg Y."/>
            <person name="Tangrot J."/>
            <person name="Rosling A."/>
        </authorList>
    </citation>
    <scope>NUCLEOTIDE SEQUENCE</scope>
    <source>
        <strain evidence="5">IA702</strain>
    </source>
</reference>
<dbReference type="InterPro" id="IPR050140">
    <property type="entry name" value="SRY-related_HMG-box_TF-like"/>
</dbReference>
<proteinExistence type="predicted"/>
<evidence type="ECO:0000256" key="2">
    <source>
        <dbReference type="ARBA" id="ARBA00023163"/>
    </source>
</evidence>
<name>A0A9N9A033_9GLOM</name>
<feature type="DNA-binding region" description="HMG box" evidence="3">
    <location>
        <begin position="69"/>
        <end position="139"/>
    </location>
</feature>
<protein>
    <submittedName>
        <fullName evidence="5">8706_t:CDS:1</fullName>
    </submittedName>
</protein>
<sequence>MSMHSDELSSLSNGNFATNQIPMAACLELSDLTCDDKMLLLYPPYYLFAPLESLLDPMRKKYARKNAPPPRPRNSWLIFRKNFESLLRNFCSNQPFTIQEISKLASEHWKEQSKLVKRYFKVLSKLAYHIHRNAYPDYTYRPRKAKHIRQKKLVFKKIDTDTILKTRFYKNDTKGEKDVYENFGIDDAGSNENEDSNKLEFIYNDNCYANSSQTSNDNAVSFNTQCIPNNFFTHNNTVNQMFSPEEFNLVNYINDLFLNHYSTHLSTHCISQNSPFVLFL</sequence>
<dbReference type="Pfam" id="PF00505">
    <property type="entry name" value="HMG_box"/>
    <property type="match status" value="1"/>
</dbReference>
<dbReference type="GO" id="GO:0030154">
    <property type="term" value="P:cell differentiation"/>
    <property type="evidence" value="ECO:0007669"/>
    <property type="project" value="TreeGrafter"/>
</dbReference>
<keyword evidence="2" id="KW-0804">Transcription</keyword>
<dbReference type="InterPro" id="IPR036910">
    <property type="entry name" value="HMG_box_dom_sf"/>
</dbReference>
<dbReference type="PANTHER" id="PTHR10270">
    <property type="entry name" value="SOX TRANSCRIPTION FACTOR"/>
    <property type="match status" value="1"/>
</dbReference>
<evidence type="ECO:0000256" key="1">
    <source>
        <dbReference type="ARBA" id="ARBA00023125"/>
    </source>
</evidence>
<dbReference type="GO" id="GO:0005634">
    <property type="term" value="C:nucleus"/>
    <property type="evidence" value="ECO:0007669"/>
    <property type="project" value="UniProtKB-UniRule"/>
</dbReference>
<dbReference type="SMART" id="SM00398">
    <property type="entry name" value="HMG"/>
    <property type="match status" value="1"/>
</dbReference>
<evidence type="ECO:0000256" key="3">
    <source>
        <dbReference type="PROSITE-ProRule" id="PRU00267"/>
    </source>
</evidence>
<dbReference type="SUPFAM" id="SSF47095">
    <property type="entry name" value="HMG-box"/>
    <property type="match status" value="1"/>
</dbReference>
<dbReference type="InterPro" id="IPR009071">
    <property type="entry name" value="HMG_box_dom"/>
</dbReference>
<comment type="caution">
    <text evidence="5">The sequence shown here is derived from an EMBL/GenBank/DDBJ whole genome shotgun (WGS) entry which is preliminary data.</text>
</comment>
<dbReference type="Proteomes" id="UP000789572">
    <property type="component" value="Unassembled WGS sequence"/>
</dbReference>
<dbReference type="GO" id="GO:0001228">
    <property type="term" value="F:DNA-binding transcription activator activity, RNA polymerase II-specific"/>
    <property type="evidence" value="ECO:0007669"/>
    <property type="project" value="TreeGrafter"/>
</dbReference>
<dbReference type="CDD" id="cd01389">
    <property type="entry name" value="HMG-box_ROX1-like"/>
    <property type="match status" value="1"/>
</dbReference>
<dbReference type="OrthoDB" id="6247875at2759"/>
<evidence type="ECO:0000313" key="5">
    <source>
        <dbReference type="EMBL" id="CAG8512373.1"/>
    </source>
</evidence>
<keyword evidence="6" id="KW-1185">Reference proteome</keyword>
<dbReference type="GO" id="GO:0000122">
    <property type="term" value="P:negative regulation of transcription by RNA polymerase II"/>
    <property type="evidence" value="ECO:0007669"/>
    <property type="project" value="TreeGrafter"/>
</dbReference>
<feature type="domain" description="HMG box" evidence="4">
    <location>
        <begin position="69"/>
        <end position="139"/>
    </location>
</feature>
<keyword evidence="3" id="KW-0539">Nucleus</keyword>
<organism evidence="5 6">
    <name type="scientific">Paraglomus occultum</name>
    <dbReference type="NCBI Taxonomy" id="144539"/>
    <lineage>
        <taxon>Eukaryota</taxon>
        <taxon>Fungi</taxon>
        <taxon>Fungi incertae sedis</taxon>
        <taxon>Mucoromycota</taxon>
        <taxon>Glomeromycotina</taxon>
        <taxon>Glomeromycetes</taxon>
        <taxon>Paraglomerales</taxon>
        <taxon>Paraglomeraceae</taxon>
        <taxon>Paraglomus</taxon>
    </lineage>
</organism>
<gene>
    <name evidence="5" type="ORF">POCULU_LOCUS3139</name>
</gene>
<dbReference type="PROSITE" id="PS50118">
    <property type="entry name" value="HMG_BOX_2"/>
    <property type="match status" value="1"/>
</dbReference>
<evidence type="ECO:0000313" key="6">
    <source>
        <dbReference type="Proteomes" id="UP000789572"/>
    </source>
</evidence>
<accession>A0A9N9A033</accession>
<dbReference type="AlphaFoldDB" id="A0A9N9A033"/>
<dbReference type="EMBL" id="CAJVPJ010000329">
    <property type="protein sequence ID" value="CAG8512373.1"/>
    <property type="molecule type" value="Genomic_DNA"/>
</dbReference>
<dbReference type="GO" id="GO:0000978">
    <property type="term" value="F:RNA polymerase II cis-regulatory region sequence-specific DNA binding"/>
    <property type="evidence" value="ECO:0007669"/>
    <property type="project" value="TreeGrafter"/>
</dbReference>